<evidence type="ECO:0000313" key="5">
    <source>
        <dbReference type="Proteomes" id="UP001204151"/>
    </source>
</evidence>
<dbReference type="CDD" id="cd04301">
    <property type="entry name" value="NAT_SF"/>
    <property type="match status" value="1"/>
</dbReference>
<dbReference type="PANTHER" id="PTHR43877">
    <property type="entry name" value="AMINOALKYLPHOSPHONATE N-ACETYLTRANSFERASE-RELATED-RELATED"/>
    <property type="match status" value="1"/>
</dbReference>
<evidence type="ECO:0000259" key="3">
    <source>
        <dbReference type="PROSITE" id="PS51186"/>
    </source>
</evidence>
<dbReference type="InterPro" id="IPR000182">
    <property type="entry name" value="GNAT_dom"/>
</dbReference>
<dbReference type="RefSeq" id="WP_258818842.1">
    <property type="nucleotide sequence ID" value="NZ_JANUGW010000020.1"/>
</dbReference>
<keyword evidence="2" id="KW-0012">Acyltransferase</keyword>
<sequence>MKILLLDAQACAVMRVKLADLLLDAVAHGASPDPAAIPHGRHVQRYWEDVGAAIAAGTRVLLAAAHDGALLGTVQLDLCQRPDDHHLAFVRALTVHSRARRRGIGGVLLRAVEAEARALGRGELRLVALAGTGAETLIRDLGYARAGDASSAMAEYTKTLSMPEAA</sequence>
<proteinExistence type="predicted"/>
<evidence type="ECO:0000313" key="4">
    <source>
        <dbReference type="EMBL" id="MCS0584280.1"/>
    </source>
</evidence>
<dbReference type="InterPro" id="IPR016181">
    <property type="entry name" value="Acyl_CoA_acyltransferase"/>
</dbReference>
<organism evidence="4 5">
    <name type="scientific">Massilia pinisoli</name>
    <dbReference type="NCBI Taxonomy" id="1772194"/>
    <lineage>
        <taxon>Bacteria</taxon>
        <taxon>Pseudomonadati</taxon>
        <taxon>Pseudomonadota</taxon>
        <taxon>Betaproteobacteria</taxon>
        <taxon>Burkholderiales</taxon>
        <taxon>Oxalobacteraceae</taxon>
        <taxon>Telluria group</taxon>
        <taxon>Massilia</taxon>
    </lineage>
</organism>
<dbReference type="Proteomes" id="UP001204151">
    <property type="component" value="Unassembled WGS sequence"/>
</dbReference>
<dbReference type="InterPro" id="IPR050832">
    <property type="entry name" value="Bact_Acetyltransf"/>
</dbReference>
<reference evidence="4 5" key="1">
    <citation type="submission" date="2022-08" db="EMBL/GenBank/DDBJ databases">
        <title>Reclassification of Massilia species as members of the genera Telluria, Duganella, Pseudoduganella, Mokoshia gen. nov. and Zemynaea gen. nov. using orthogonal and non-orthogonal genome-based approaches.</title>
        <authorList>
            <person name="Bowman J.P."/>
        </authorList>
    </citation>
    <scope>NUCLEOTIDE SEQUENCE [LARGE SCALE GENOMIC DNA]</scope>
    <source>
        <strain evidence="4 5">JCM 31316</strain>
    </source>
</reference>
<evidence type="ECO:0000256" key="2">
    <source>
        <dbReference type="ARBA" id="ARBA00023315"/>
    </source>
</evidence>
<keyword evidence="5" id="KW-1185">Reference proteome</keyword>
<dbReference type="Gene3D" id="3.40.630.30">
    <property type="match status" value="1"/>
</dbReference>
<accession>A0ABT1ZWG3</accession>
<comment type="caution">
    <text evidence="4">The sequence shown here is derived from an EMBL/GenBank/DDBJ whole genome shotgun (WGS) entry which is preliminary data.</text>
</comment>
<evidence type="ECO:0000256" key="1">
    <source>
        <dbReference type="ARBA" id="ARBA00022679"/>
    </source>
</evidence>
<keyword evidence="1" id="KW-0808">Transferase</keyword>
<name>A0ABT1ZWG3_9BURK</name>
<gene>
    <name evidence="4" type="ORF">NX784_22070</name>
</gene>
<dbReference type="PANTHER" id="PTHR43877:SF1">
    <property type="entry name" value="ACETYLTRANSFERASE"/>
    <property type="match status" value="1"/>
</dbReference>
<dbReference type="PROSITE" id="PS51186">
    <property type="entry name" value="GNAT"/>
    <property type="match status" value="1"/>
</dbReference>
<dbReference type="Pfam" id="PF00583">
    <property type="entry name" value="Acetyltransf_1"/>
    <property type="match status" value="1"/>
</dbReference>
<feature type="domain" description="N-acetyltransferase" evidence="3">
    <location>
        <begin position="14"/>
        <end position="166"/>
    </location>
</feature>
<protein>
    <submittedName>
        <fullName evidence="4">GNAT family N-acetyltransferase</fullName>
    </submittedName>
</protein>
<dbReference type="EMBL" id="JANUGW010000020">
    <property type="protein sequence ID" value="MCS0584280.1"/>
    <property type="molecule type" value="Genomic_DNA"/>
</dbReference>
<dbReference type="SUPFAM" id="SSF55729">
    <property type="entry name" value="Acyl-CoA N-acyltransferases (Nat)"/>
    <property type="match status" value="1"/>
</dbReference>